<evidence type="ECO:0000256" key="1">
    <source>
        <dbReference type="SAM" id="MobiDB-lite"/>
    </source>
</evidence>
<name>A0A077R1X1_9BASI</name>
<reference evidence="2" key="1">
    <citation type="journal article" date="2014" name="Genome Biol. Evol.">
        <title>Gene Loss Rather Than Gene Gain Is Associated with a Host Jump from Monocots to Dicots in the Smut Fungus Melanopsichium pennsylvanicum.</title>
        <authorList>
            <person name="Sharma R."/>
            <person name="Mishra B."/>
            <person name="Runge F."/>
            <person name="Thines M."/>
        </authorList>
    </citation>
    <scope>NUCLEOTIDE SEQUENCE</scope>
    <source>
        <strain evidence="2">4</strain>
    </source>
</reference>
<organism evidence="2">
    <name type="scientific">Melanopsichium pennsylvanicum 4</name>
    <dbReference type="NCBI Taxonomy" id="1398559"/>
    <lineage>
        <taxon>Eukaryota</taxon>
        <taxon>Fungi</taxon>
        <taxon>Dikarya</taxon>
        <taxon>Basidiomycota</taxon>
        <taxon>Ustilaginomycotina</taxon>
        <taxon>Ustilaginomycetes</taxon>
        <taxon>Ustilaginales</taxon>
        <taxon>Ustilaginaceae</taxon>
        <taxon>Melanopsichium</taxon>
    </lineage>
</organism>
<feature type="region of interest" description="Disordered" evidence="1">
    <location>
        <begin position="32"/>
        <end position="57"/>
    </location>
</feature>
<sequence>MQDVDEEHRARAVKTIGKLHERLLKSSKIQGVDNSSGSVRVDVNSRPADWDAGELAQQDGEEDAAVAKERDDCMFFLGKADERVMRAFGNNGRVMVSWTANSLSGPNAFAAKI</sequence>
<dbReference type="EMBL" id="HG529555">
    <property type="protein sequence ID" value="CDI52882.1"/>
    <property type="molecule type" value="Genomic_DNA"/>
</dbReference>
<dbReference type="AlphaFoldDB" id="A0A077R1X1"/>
<evidence type="ECO:0000313" key="2">
    <source>
        <dbReference type="EMBL" id="CDI52882.1"/>
    </source>
</evidence>
<accession>A0A077R1X1</accession>
<protein>
    <submittedName>
        <fullName evidence="2">Uncharacterized protein</fullName>
    </submittedName>
</protein>
<proteinExistence type="predicted"/>